<dbReference type="InterPro" id="IPR036028">
    <property type="entry name" value="SH3-like_dom_sf"/>
</dbReference>
<accession>A0A1J4JQ81</accession>
<dbReference type="PROSITE" id="PS50002">
    <property type="entry name" value="SH3"/>
    <property type="match status" value="1"/>
</dbReference>
<name>A0A1J4JQ81_9EUKA</name>
<gene>
    <name evidence="4" type="ORF">TRFO_31858</name>
</gene>
<dbReference type="EMBL" id="MLAK01000916">
    <property type="protein sequence ID" value="OHT01319.1"/>
    <property type="molecule type" value="Genomic_DNA"/>
</dbReference>
<dbReference type="SUPFAM" id="SSF50044">
    <property type="entry name" value="SH3-domain"/>
    <property type="match status" value="1"/>
</dbReference>
<keyword evidence="1 2" id="KW-0728">SH3 domain</keyword>
<dbReference type="InterPro" id="IPR001452">
    <property type="entry name" value="SH3_domain"/>
</dbReference>
<dbReference type="PANTHER" id="PTHR45653">
    <property type="entry name" value="DEDICATOR OF CYTOKINESIS"/>
    <property type="match status" value="1"/>
</dbReference>
<dbReference type="GO" id="GO:0005886">
    <property type="term" value="C:plasma membrane"/>
    <property type="evidence" value="ECO:0007669"/>
    <property type="project" value="TreeGrafter"/>
</dbReference>
<dbReference type="AlphaFoldDB" id="A0A1J4JQ81"/>
<organism evidence="4 5">
    <name type="scientific">Tritrichomonas foetus</name>
    <dbReference type="NCBI Taxonomy" id="1144522"/>
    <lineage>
        <taxon>Eukaryota</taxon>
        <taxon>Metamonada</taxon>
        <taxon>Parabasalia</taxon>
        <taxon>Tritrichomonadida</taxon>
        <taxon>Tritrichomonadidae</taxon>
        <taxon>Tritrichomonas</taxon>
    </lineage>
</organism>
<evidence type="ECO:0000256" key="2">
    <source>
        <dbReference type="PROSITE-ProRule" id="PRU00192"/>
    </source>
</evidence>
<evidence type="ECO:0000259" key="3">
    <source>
        <dbReference type="PROSITE" id="PS50002"/>
    </source>
</evidence>
<dbReference type="RefSeq" id="XP_068354455.1">
    <property type="nucleotide sequence ID" value="XM_068508174.1"/>
</dbReference>
<dbReference type="GO" id="GO:0005737">
    <property type="term" value="C:cytoplasm"/>
    <property type="evidence" value="ECO:0007669"/>
    <property type="project" value="TreeGrafter"/>
</dbReference>
<dbReference type="OrthoDB" id="6250593at2759"/>
<dbReference type="GO" id="GO:0031267">
    <property type="term" value="F:small GTPase binding"/>
    <property type="evidence" value="ECO:0007669"/>
    <property type="project" value="TreeGrafter"/>
</dbReference>
<dbReference type="GO" id="GO:0005085">
    <property type="term" value="F:guanyl-nucleotide exchange factor activity"/>
    <property type="evidence" value="ECO:0007669"/>
    <property type="project" value="InterPro"/>
</dbReference>
<proteinExistence type="predicted"/>
<reference evidence="4" key="1">
    <citation type="submission" date="2016-10" db="EMBL/GenBank/DDBJ databases">
        <authorList>
            <person name="Benchimol M."/>
            <person name="Almeida L.G."/>
            <person name="Vasconcelos A.T."/>
            <person name="Perreira-Neves A."/>
            <person name="Rosa I.A."/>
            <person name="Tasca T."/>
            <person name="Bogo M.R."/>
            <person name="de Souza W."/>
        </authorList>
    </citation>
    <scope>NUCLEOTIDE SEQUENCE [LARGE SCALE GENOMIC DNA]</scope>
    <source>
        <strain evidence="4">K</strain>
    </source>
</reference>
<evidence type="ECO:0000313" key="5">
    <source>
        <dbReference type="Proteomes" id="UP000179807"/>
    </source>
</evidence>
<dbReference type="Proteomes" id="UP000179807">
    <property type="component" value="Unassembled WGS sequence"/>
</dbReference>
<comment type="caution">
    <text evidence="4">The sequence shown here is derived from an EMBL/GenBank/DDBJ whole genome shotgun (WGS) entry which is preliminary data.</text>
</comment>
<dbReference type="GeneID" id="94842878"/>
<dbReference type="GO" id="GO:0007264">
    <property type="term" value="P:small GTPase-mediated signal transduction"/>
    <property type="evidence" value="ECO:0007669"/>
    <property type="project" value="InterPro"/>
</dbReference>
<evidence type="ECO:0000256" key="1">
    <source>
        <dbReference type="ARBA" id="ARBA00022443"/>
    </source>
</evidence>
<dbReference type="SMART" id="SM00326">
    <property type="entry name" value="SH3"/>
    <property type="match status" value="1"/>
</dbReference>
<dbReference type="VEuPathDB" id="TrichDB:TRFO_31858"/>
<keyword evidence="5" id="KW-1185">Reference proteome</keyword>
<protein>
    <recommendedName>
        <fullName evidence="3">SH3 domain-containing protein</fullName>
    </recommendedName>
</protein>
<feature type="domain" description="SH3" evidence="3">
    <location>
        <begin position="5"/>
        <end position="65"/>
    </location>
</feature>
<dbReference type="InterPro" id="IPR026791">
    <property type="entry name" value="DOCK"/>
</dbReference>
<sequence>MTWVPISATGIVVHPFIASTRPQISLLVGDQFQLLAECENWYRGKNILTEIDGIFPKSCIKIFHGRLGANSKCDFMLKQEDLLQTEARITLRYALHFMKTSVNLINVVKVGERIQTVVEKLKYLNSFNTSSNLTNIRQSVPISSDNAVYRPKSYSFCTRKENNDISNLRNSIKNYRSSICSNDDKSSMFYKMNTLYDRVLEAHQQLACSLDELRESMKIEPCVRSSYLHAFPTITTWGEEQFPVSHSSAGKQNHKHVEKPPEYVMFHINAEILNPRKTQYFKFSLYQPMRPPWLSQVHSCILGPENTTCNVVFGGLEKRDMKIVIYLVIYVYDILINDAFPEIDINDSELLMNAPREIIGCNIVQLPSCKTDLAFKRGPTILDFHTRTSSIEFLYGLHEFLISNDMNCAQTLKNILPDLKLKFTPTFGQRNDYLMKSSLNSNCFVYPMFLPSVITTSFIRSTITITIHSLTQHSSRKRS</sequence>
<dbReference type="PANTHER" id="PTHR45653:SF10">
    <property type="entry name" value="MYOBLAST CITY, ISOFORM B"/>
    <property type="match status" value="1"/>
</dbReference>
<evidence type="ECO:0000313" key="4">
    <source>
        <dbReference type="EMBL" id="OHT01319.1"/>
    </source>
</evidence>
<dbReference type="Gene3D" id="2.30.30.40">
    <property type="entry name" value="SH3 Domains"/>
    <property type="match status" value="1"/>
</dbReference>